<dbReference type="SUPFAM" id="SSF50621">
    <property type="entry name" value="Alanine racemase C-terminal domain-like"/>
    <property type="match status" value="1"/>
</dbReference>
<keyword evidence="7" id="KW-0210">Decarboxylase</keyword>
<dbReference type="PROSITE" id="PS00878">
    <property type="entry name" value="ODR_DC_2_1"/>
    <property type="match status" value="1"/>
</dbReference>
<proteinExistence type="inferred from homology"/>
<keyword evidence="6" id="KW-0479">Metal-binding</keyword>
<evidence type="ECO:0000256" key="1">
    <source>
        <dbReference type="ARBA" id="ARBA00001933"/>
    </source>
</evidence>
<dbReference type="SUPFAM" id="SSF51419">
    <property type="entry name" value="PLP-binding barrel"/>
    <property type="match status" value="1"/>
</dbReference>
<dbReference type="CDD" id="cd06830">
    <property type="entry name" value="PLPDE_III_ADC"/>
    <property type="match status" value="1"/>
</dbReference>
<dbReference type="GO" id="GO:0046872">
    <property type="term" value="F:metal ion binding"/>
    <property type="evidence" value="ECO:0007669"/>
    <property type="project" value="UniProtKB-KW"/>
</dbReference>
<evidence type="ECO:0000259" key="17">
    <source>
        <dbReference type="Pfam" id="PF17810"/>
    </source>
</evidence>
<accession>A0A372MEZ9</accession>
<evidence type="ECO:0000313" key="20">
    <source>
        <dbReference type="Proteomes" id="UP000264002"/>
    </source>
</evidence>
<dbReference type="GO" id="GO:0006527">
    <property type="term" value="P:L-arginine catabolic process"/>
    <property type="evidence" value="ECO:0007669"/>
    <property type="project" value="InterPro"/>
</dbReference>
<keyword evidence="10" id="KW-0745">Spermidine biosynthesis</keyword>
<name>A0A372MEZ9_9SPIR</name>
<keyword evidence="12 19" id="KW-0456">Lyase</keyword>
<dbReference type="InterPro" id="IPR009006">
    <property type="entry name" value="Ala_racemase/Decarboxylase_C"/>
</dbReference>
<dbReference type="Gene3D" id="3.20.20.10">
    <property type="entry name" value="Alanine racemase"/>
    <property type="match status" value="1"/>
</dbReference>
<dbReference type="NCBIfam" id="NF003763">
    <property type="entry name" value="PRK05354.1"/>
    <property type="match status" value="1"/>
</dbReference>
<dbReference type="InterPro" id="IPR002985">
    <property type="entry name" value="Arg_decrbxlase"/>
</dbReference>
<evidence type="ECO:0000259" key="18">
    <source>
        <dbReference type="Pfam" id="PF17944"/>
    </source>
</evidence>
<dbReference type="PIRSF" id="PIRSF001336">
    <property type="entry name" value="Arg_decrbxlase"/>
    <property type="match status" value="1"/>
</dbReference>
<evidence type="ECO:0000256" key="14">
    <source>
        <dbReference type="PIRSR" id="PIRSR001336-50"/>
    </source>
</evidence>
<evidence type="ECO:0000256" key="15">
    <source>
        <dbReference type="PIRSR" id="PIRSR600183-50"/>
    </source>
</evidence>
<dbReference type="InterPro" id="IPR041128">
    <property type="entry name" value="Arg_decarbox_C"/>
</dbReference>
<feature type="domain" description="Orn/DAP/Arg decarboxylase 2 N-terminal" evidence="16">
    <location>
        <begin position="93"/>
        <end position="343"/>
    </location>
</feature>
<dbReference type="PANTHER" id="PTHR43295:SF9">
    <property type="entry name" value="BIOSYNTHETIC ARGININE DECARBOXYLASE"/>
    <property type="match status" value="1"/>
</dbReference>
<comment type="caution">
    <text evidence="19">The sequence shown here is derived from an EMBL/GenBank/DDBJ whole genome shotgun (WGS) entry which is preliminary data.</text>
</comment>
<keyword evidence="20" id="KW-1185">Reference proteome</keyword>
<dbReference type="Pfam" id="PF17810">
    <property type="entry name" value="Arg_decarb_HB"/>
    <property type="match status" value="1"/>
</dbReference>
<dbReference type="InterPro" id="IPR022644">
    <property type="entry name" value="De-COase2_N"/>
</dbReference>
<dbReference type="InterPro" id="IPR022653">
    <property type="entry name" value="De-COase2_pyr-phos_BS"/>
</dbReference>
<feature type="modified residue" description="N6-(pyridoxal phosphate)lysine" evidence="14">
    <location>
        <position position="101"/>
    </location>
</feature>
<sequence length="635" mass="72168">MDTWTLDDARKLYHIDSWGNDYFHISENGEIEVRLKDKDPKSQVSLLSIVKGLQERGMKLPVLLRFSNILDSRIQHINESFLGAMKDAGYTGTYRGVYPIKVNQQQQVVEEICKYGKQYHHGLETGSKAELLIALAHIDDPEAYVICNGYKDEEYIDLALRGLSIGVQTVLVVEMPGEVDIILERSRAMGITPNIGLRMKPSTVASGHWTDSGGDRSVFGLNTTQVIQVVDKLRKEQMLDSLKLLHYHLGSQIPNIRDIRMGATEATRFYCGLVHEGAPMGLLDIGGGLAIDYDGSHTDSSNSRNYSTKEYCDDIVEEVMTICKEEGVAHPTLLSESGRALVSYYSVLLLNILDTNIFWNGEDVEANLDQEVLPALENLLYVRKMLNEKNAQECLNDLNYYREEIRNKFLYGKVNMRERAAAEHVYWSIVAEIKQSYGEVESPEFEKLEQQLSDIYYGNFSLFQSLPDVWAIDQLFPIMPIHMLDKRPDRKAILSDITCDSEGKIDRFIGRWEVEKTLSLHSLPENDDYILGVFLVGAYQETLGDLHNLLGDTNVVSVTYEDGKFRLHNELEGDTVADVLSYVEYEPKHLEALIRNKAERAVQDGKITPLERRRIIAAYTAGLRGYTYYETDQEE</sequence>
<comment type="cofactor">
    <cofactor evidence="1 14">
        <name>pyridoxal 5'-phosphate</name>
        <dbReference type="ChEBI" id="CHEBI:597326"/>
    </cofactor>
</comment>
<evidence type="ECO:0000256" key="10">
    <source>
        <dbReference type="ARBA" id="ARBA00023066"/>
    </source>
</evidence>
<keyword evidence="9 14" id="KW-0663">Pyridoxal phosphate</keyword>
<dbReference type="EC" id="4.1.1.19" evidence="5 13"/>
<evidence type="ECO:0000256" key="3">
    <source>
        <dbReference type="ARBA" id="ARBA00002257"/>
    </source>
</evidence>
<dbReference type="Pfam" id="PF17944">
    <property type="entry name" value="Arg_decarbox_C"/>
    <property type="match status" value="1"/>
</dbReference>
<evidence type="ECO:0000256" key="6">
    <source>
        <dbReference type="ARBA" id="ARBA00022723"/>
    </source>
</evidence>
<reference evidence="19 20" key="2">
    <citation type="submission" date="2018-09" db="EMBL/GenBank/DDBJ databases">
        <title>Genome of Sphaerochaeta halotolerans strain 4-11.</title>
        <authorList>
            <person name="Nazina T.N."/>
            <person name="Sokolova D.S."/>
        </authorList>
    </citation>
    <scope>NUCLEOTIDE SEQUENCE [LARGE SCALE GENOMIC DNA]</scope>
    <source>
        <strain evidence="19 20">4-11</strain>
    </source>
</reference>
<dbReference type="Gene3D" id="2.40.37.10">
    <property type="entry name" value="Lyase, Ornithine Decarboxylase, Chain A, domain 1"/>
    <property type="match status" value="1"/>
</dbReference>
<evidence type="ECO:0000256" key="8">
    <source>
        <dbReference type="ARBA" id="ARBA00022842"/>
    </source>
</evidence>
<evidence type="ECO:0000256" key="12">
    <source>
        <dbReference type="ARBA" id="ARBA00023239"/>
    </source>
</evidence>
<reference evidence="20" key="1">
    <citation type="submission" date="2018-08" db="EMBL/GenBank/DDBJ databases">
        <authorList>
            <person name="Grouzdev D.S."/>
            <person name="Krutkina M.S."/>
        </authorList>
    </citation>
    <scope>NUCLEOTIDE SEQUENCE [LARGE SCALE GENOMIC DNA]</scope>
    <source>
        <strain evidence="20">4-11</strain>
    </source>
</reference>
<evidence type="ECO:0000256" key="11">
    <source>
        <dbReference type="ARBA" id="ARBA00023115"/>
    </source>
</evidence>
<feature type="domain" description="Arginine decarboxylase helical bundle" evidence="17">
    <location>
        <begin position="375"/>
        <end position="438"/>
    </location>
</feature>
<dbReference type="NCBIfam" id="TIGR01273">
    <property type="entry name" value="speA"/>
    <property type="match status" value="1"/>
</dbReference>
<dbReference type="InterPro" id="IPR029066">
    <property type="entry name" value="PLP-binding_barrel"/>
</dbReference>
<dbReference type="InterPro" id="IPR000183">
    <property type="entry name" value="Orn/DAP/Arg_de-COase"/>
</dbReference>
<evidence type="ECO:0000256" key="13">
    <source>
        <dbReference type="NCBIfam" id="TIGR01273"/>
    </source>
</evidence>
<comment type="cofactor">
    <cofactor evidence="2">
        <name>Mg(2+)</name>
        <dbReference type="ChEBI" id="CHEBI:18420"/>
    </cofactor>
</comment>
<gene>
    <name evidence="19" type="ORF">DYP60_10315</name>
</gene>
<dbReference type="GO" id="GO:0008792">
    <property type="term" value="F:arginine decarboxylase activity"/>
    <property type="evidence" value="ECO:0007669"/>
    <property type="project" value="UniProtKB-UniRule"/>
</dbReference>
<evidence type="ECO:0000256" key="4">
    <source>
        <dbReference type="ARBA" id="ARBA00008357"/>
    </source>
</evidence>
<protein>
    <recommendedName>
        <fullName evidence="5 13">Arginine decarboxylase</fullName>
        <ecNumber evidence="5 13">4.1.1.19</ecNumber>
    </recommendedName>
</protein>
<feature type="domain" description="Arginine decarboxylase C-terminal helical" evidence="18">
    <location>
        <begin position="576"/>
        <end position="629"/>
    </location>
</feature>
<comment type="function">
    <text evidence="3">Catalyzes the biosynthesis of agmatine from arginine.</text>
</comment>
<dbReference type="Gene3D" id="1.20.58.930">
    <property type="match status" value="1"/>
</dbReference>
<keyword evidence="11" id="KW-0620">Polyamine biosynthesis</keyword>
<dbReference type="InterPro" id="IPR040634">
    <property type="entry name" value="Arg_decarb_HB"/>
</dbReference>
<dbReference type="PRINTS" id="PR01180">
    <property type="entry name" value="ARGDCRBXLASE"/>
</dbReference>
<evidence type="ECO:0000256" key="9">
    <source>
        <dbReference type="ARBA" id="ARBA00022898"/>
    </source>
</evidence>
<dbReference type="PANTHER" id="PTHR43295">
    <property type="entry name" value="ARGININE DECARBOXYLASE"/>
    <property type="match status" value="1"/>
</dbReference>
<dbReference type="Pfam" id="PF02784">
    <property type="entry name" value="Orn_Arg_deC_N"/>
    <property type="match status" value="1"/>
</dbReference>
<evidence type="ECO:0000256" key="5">
    <source>
        <dbReference type="ARBA" id="ARBA00012426"/>
    </source>
</evidence>
<dbReference type="GO" id="GO:0008295">
    <property type="term" value="P:spermidine biosynthetic process"/>
    <property type="evidence" value="ECO:0007669"/>
    <property type="project" value="UniProtKB-UniRule"/>
</dbReference>
<evidence type="ECO:0000256" key="2">
    <source>
        <dbReference type="ARBA" id="ARBA00001946"/>
    </source>
</evidence>
<dbReference type="Gene3D" id="1.10.287.3440">
    <property type="match status" value="1"/>
</dbReference>
<dbReference type="AlphaFoldDB" id="A0A372MEZ9"/>
<keyword evidence="8" id="KW-0460">Magnesium</keyword>
<organism evidence="19 20">
    <name type="scientific">Sphaerochaeta halotolerans</name>
    <dbReference type="NCBI Taxonomy" id="2293840"/>
    <lineage>
        <taxon>Bacteria</taxon>
        <taxon>Pseudomonadati</taxon>
        <taxon>Spirochaetota</taxon>
        <taxon>Spirochaetia</taxon>
        <taxon>Spirochaetales</taxon>
        <taxon>Sphaerochaetaceae</taxon>
        <taxon>Sphaerochaeta</taxon>
    </lineage>
</organism>
<comment type="similarity">
    <text evidence="4">Belongs to the Orn/Lys/Arg decarboxylase class-II family. SpeA subfamily.</text>
</comment>
<evidence type="ECO:0000256" key="7">
    <source>
        <dbReference type="ARBA" id="ARBA00022793"/>
    </source>
</evidence>
<dbReference type="PRINTS" id="PR01179">
    <property type="entry name" value="ODADCRBXLASE"/>
</dbReference>
<dbReference type="EMBL" id="QUWK01000010">
    <property type="protein sequence ID" value="RFU94355.1"/>
    <property type="molecule type" value="Genomic_DNA"/>
</dbReference>
<feature type="active site" description="Proton donor" evidence="15">
    <location>
        <position position="499"/>
    </location>
</feature>
<dbReference type="RefSeq" id="WP_117330924.1">
    <property type="nucleotide sequence ID" value="NZ_QUWK01000010.1"/>
</dbReference>
<dbReference type="Proteomes" id="UP000264002">
    <property type="component" value="Unassembled WGS sequence"/>
</dbReference>
<evidence type="ECO:0000313" key="19">
    <source>
        <dbReference type="EMBL" id="RFU94355.1"/>
    </source>
</evidence>
<evidence type="ECO:0000259" key="16">
    <source>
        <dbReference type="Pfam" id="PF02784"/>
    </source>
</evidence>